<dbReference type="GO" id="GO:0007059">
    <property type="term" value="P:chromosome segregation"/>
    <property type="evidence" value="ECO:0007669"/>
    <property type="project" value="TreeGrafter"/>
</dbReference>
<keyword evidence="3" id="KW-0808">Transferase</keyword>
<dbReference type="PRINTS" id="PR00508">
    <property type="entry name" value="S21N4MTFRASE"/>
</dbReference>
<dbReference type="PANTHER" id="PTHR33375">
    <property type="entry name" value="CHROMOSOME-PARTITIONING PROTEIN PARB-RELATED"/>
    <property type="match status" value="1"/>
</dbReference>
<accession>A0A2M8VJH2</accession>
<evidence type="ECO:0000313" key="7">
    <source>
        <dbReference type="Proteomes" id="UP000229366"/>
    </source>
</evidence>
<comment type="caution">
    <text evidence="6">The sequence shown here is derived from an EMBL/GenBank/DDBJ whole genome shotgun (WGS) entry which is preliminary data.</text>
</comment>
<evidence type="ECO:0000259" key="5">
    <source>
        <dbReference type="SMART" id="SM00470"/>
    </source>
</evidence>
<dbReference type="PIRSF" id="PIRSF036758">
    <property type="entry name" value="Aden_M_ParB"/>
    <property type="match status" value="1"/>
</dbReference>
<evidence type="ECO:0000313" key="6">
    <source>
        <dbReference type="EMBL" id="PJI77147.1"/>
    </source>
</evidence>
<dbReference type="SMART" id="SM00470">
    <property type="entry name" value="ParB"/>
    <property type="match status" value="1"/>
</dbReference>
<dbReference type="InterPro" id="IPR015840">
    <property type="entry name" value="DNA_MeTrfase_ParB"/>
</dbReference>
<dbReference type="InterPro" id="IPR029063">
    <property type="entry name" value="SAM-dependent_MTases_sf"/>
</dbReference>
<dbReference type="PROSITE" id="PS00092">
    <property type="entry name" value="N6_MTASE"/>
    <property type="match status" value="1"/>
</dbReference>
<dbReference type="InterPro" id="IPR036086">
    <property type="entry name" value="ParB/Sulfiredoxin_sf"/>
</dbReference>
<dbReference type="CDD" id="cd16403">
    <property type="entry name" value="ParB_N_like_MT"/>
    <property type="match status" value="1"/>
</dbReference>
<dbReference type="InterPro" id="IPR050336">
    <property type="entry name" value="Chromosome_partition/occlusion"/>
</dbReference>
<keyword evidence="7" id="KW-1185">Reference proteome</keyword>
<evidence type="ECO:0000256" key="4">
    <source>
        <dbReference type="RuleBase" id="RU362026"/>
    </source>
</evidence>
<dbReference type="SUPFAM" id="SSF53335">
    <property type="entry name" value="S-adenosyl-L-methionine-dependent methyltransferases"/>
    <property type="match status" value="1"/>
</dbReference>
<evidence type="ECO:0000256" key="2">
    <source>
        <dbReference type="ARBA" id="ARBA00022603"/>
    </source>
</evidence>
<dbReference type="Gene3D" id="3.90.1530.10">
    <property type="entry name" value="Conserved hypothetical protein from pyrococcus furiosus pfu- 392566-001, ParB domain"/>
    <property type="match status" value="1"/>
</dbReference>
<dbReference type="GO" id="GO:0045881">
    <property type="term" value="P:positive regulation of sporulation resulting in formation of a cellular spore"/>
    <property type="evidence" value="ECO:0007669"/>
    <property type="project" value="TreeGrafter"/>
</dbReference>
<evidence type="ECO:0000256" key="1">
    <source>
        <dbReference type="ARBA" id="ARBA00006594"/>
    </source>
</evidence>
<gene>
    <name evidence="6" type="ORF">B0G85_1750</name>
</gene>
<comment type="similarity">
    <text evidence="1 4">Belongs to the N(4)/N(6)-methyltransferase family.</text>
</comment>
<evidence type="ECO:0000256" key="3">
    <source>
        <dbReference type="ARBA" id="ARBA00022679"/>
    </source>
</evidence>
<dbReference type="RefSeq" id="WP_100380057.1">
    <property type="nucleotide sequence ID" value="NZ_CBCSBW010000005.1"/>
</dbReference>
<keyword evidence="2 6" id="KW-0489">Methyltransferase</keyword>
<dbReference type="InterPro" id="IPR002941">
    <property type="entry name" value="DNA_methylase_N4/N6"/>
</dbReference>
<sequence length="468" mass="51472">MKSALPNTSFKLPSELQADPRNARIHSKQQIRQIAKSIQAFGFNVPILIDASHQILCGHGRVEAAKLLDLPQIPVITLDHLTKEQAKAFAIADNRLTENASWDEALLGEIFLELSNLDLSFNLEDTGFSMGEIDLHISGFESLTAASAEDTLPPVPTKPVSALGDLWLLGKHRLICGSALEETTFERLMAGKKAGLIFTDPPFNVPIEGHVSGRRNNKSNQSDDGKKLMAQITQPKHPEFAMASGEMSSSEFTQFLERSLNLLASHSKAGSIHYVCMDWRHLPEIHTAGLSAYTELKNICVWVKDKGGMGSLYRSQHELILVFKNGKSPHRNNVELGKHGRYRTNVWQYAGANTLTRQGHEGDLLAMHPTVKPINLVVDAILDCSARGEFVLDPFLGSGTTLLASERTGRICYGVELSPAYVDLAITRWQEITGQAAIHAASNKRFEERMKANAVTEALEAKAKASHV</sequence>
<dbReference type="GO" id="GO:0008170">
    <property type="term" value="F:N-methyltransferase activity"/>
    <property type="evidence" value="ECO:0007669"/>
    <property type="project" value="InterPro"/>
</dbReference>
<dbReference type="GO" id="GO:0005694">
    <property type="term" value="C:chromosome"/>
    <property type="evidence" value="ECO:0007669"/>
    <property type="project" value="TreeGrafter"/>
</dbReference>
<dbReference type="GO" id="GO:0032259">
    <property type="term" value="P:methylation"/>
    <property type="evidence" value="ECO:0007669"/>
    <property type="project" value="UniProtKB-KW"/>
</dbReference>
<dbReference type="EC" id="2.1.1.-" evidence="4"/>
<reference evidence="6 7" key="1">
    <citation type="submission" date="2017-11" db="EMBL/GenBank/DDBJ databases">
        <title>Genomic Encyclopedia of Type Strains, Phase III (KMG-III): the genomes of soil and plant-associated and newly described type strains.</title>
        <authorList>
            <person name="Whitman W."/>
        </authorList>
    </citation>
    <scope>NUCLEOTIDE SEQUENCE [LARGE SCALE GENOMIC DNA]</scope>
    <source>
        <strain evidence="6 7">UB-Domo-W1</strain>
    </source>
</reference>
<dbReference type="Proteomes" id="UP000229366">
    <property type="component" value="Unassembled WGS sequence"/>
</dbReference>
<dbReference type="EMBL" id="PGTX01000004">
    <property type="protein sequence ID" value="PJI77147.1"/>
    <property type="molecule type" value="Genomic_DNA"/>
</dbReference>
<dbReference type="GO" id="GO:0003677">
    <property type="term" value="F:DNA binding"/>
    <property type="evidence" value="ECO:0007669"/>
    <property type="project" value="InterPro"/>
</dbReference>
<organism evidence="6 7">
    <name type="scientific">Polynucleobacter brandtiae</name>
    <dbReference type="NCBI Taxonomy" id="1938816"/>
    <lineage>
        <taxon>Bacteria</taxon>
        <taxon>Pseudomonadati</taxon>
        <taxon>Pseudomonadota</taxon>
        <taxon>Betaproteobacteria</taxon>
        <taxon>Burkholderiales</taxon>
        <taxon>Burkholderiaceae</taxon>
        <taxon>Polynucleobacter</taxon>
    </lineage>
</organism>
<dbReference type="InterPro" id="IPR001091">
    <property type="entry name" value="RM_Methyltransferase"/>
</dbReference>
<feature type="domain" description="ParB-like N-terminal" evidence="5">
    <location>
        <begin position="9"/>
        <end position="95"/>
    </location>
</feature>
<dbReference type="InterPro" id="IPR002052">
    <property type="entry name" value="DNA_methylase_N6_adenine_CS"/>
</dbReference>
<dbReference type="OrthoDB" id="9816288at2"/>
<dbReference type="PANTHER" id="PTHR33375:SF1">
    <property type="entry name" value="CHROMOSOME-PARTITIONING PROTEIN PARB-RELATED"/>
    <property type="match status" value="1"/>
</dbReference>
<dbReference type="Pfam" id="PF02195">
    <property type="entry name" value="ParB_N"/>
    <property type="match status" value="1"/>
</dbReference>
<dbReference type="Gene3D" id="3.40.50.150">
    <property type="entry name" value="Vaccinia Virus protein VP39"/>
    <property type="match status" value="1"/>
</dbReference>
<proteinExistence type="inferred from homology"/>
<name>A0A2M8VJH2_9BURK</name>
<dbReference type="SUPFAM" id="SSF110849">
    <property type="entry name" value="ParB/Sulfiredoxin"/>
    <property type="match status" value="1"/>
</dbReference>
<dbReference type="AlphaFoldDB" id="A0A2M8VJH2"/>
<dbReference type="Pfam" id="PF01555">
    <property type="entry name" value="N6_N4_Mtase"/>
    <property type="match status" value="1"/>
</dbReference>
<protein>
    <recommendedName>
        <fullName evidence="4">Methyltransferase</fullName>
        <ecNumber evidence="4">2.1.1.-</ecNumber>
    </recommendedName>
</protein>
<dbReference type="InterPro" id="IPR003115">
    <property type="entry name" value="ParB_N"/>
</dbReference>